<evidence type="ECO:0000256" key="1">
    <source>
        <dbReference type="SAM" id="SignalP"/>
    </source>
</evidence>
<feature type="chain" id="PRO_5006873545" description="Secreted protein" evidence="1">
    <location>
        <begin position="17"/>
        <end position="68"/>
    </location>
</feature>
<dbReference type="EMBL" id="JYDH01004981">
    <property type="protein sequence ID" value="KRY03634.1"/>
    <property type="molecule type" value="Genomic_DNA"/>
</dbReference>
<dbReference type="Proteomes" id="UP000054776">
    <property type="component" value="Unassembled WGS sequence"/>
</dbReference>
<organism evidence="2 3">
    <name type="scientific">Trichinella spiralis</name>
    <name type="common">Trichina worm</name>
    <dbReference type="NCBI Taxonomy" id="6334"/>
    <lineage>
        <taxon>Eukaryota</taxon>
        <taxon>Metazoa</taxon>
        <taxon>Ecdysozoa</taxon>
        <taxon>Nematoda</taxon>
        <taxon>Enoplea</taxon>
        <taxon>Dorylaimia</taxon>
        <taxon>Trichinellida</taxon>
        <taxon>Trichinellidae</taxon>
        <taxon>Trichinella</taxon>
    </lineage>
</organism>
<comment type="caution">
    <text evidence="2">The sequence shown here is derived from an EMBL/GenBank/DDBJ whole genome shotgun (WGS) entry which is preliminary data.</text>
</comment>
<sequence length="68" mass="7760">MVGRATMWLCLLECLANNLDWEYPLALGGYRLLYFLHSIRNKRLPACRCSFNPREGYPTVAPAGDLLD</sequence>
<protein>
    <recommendedName>
        <fullName evidence="4">Secreted protein</fullName>
    </recommendedName>
</protein>
<evidence type="ECO:0000313" key="2">
    <source>
        <dbReference type="EMBL" id="KRY03634.1"/>
    </source>
</evidence>
<accession>A0A0V0YTN1</accession>
<keyword evidence="1" id="KW-0732">Signal</keyword>
<feature type="signal peptide" evidence="1">
    <location>
        <begin position="1"/>
        <end position="16"/>
    </location>
</feature>
<name>A0A0V0YTN1_TRISP</name>
<evidence type="ECO:0008006" key="4">
    <source>
        <dbReference type="Google" id="ProtNLM"/>
    </source>
</evidence>
<proteinExistence type="predicted"/>
<dbReference type="OrthoDB" id="10495748at2759"/>
<evidence type="ECO:0000313" key="3">
    <source>
        <dbReference type="Proteomes" id="UP000054776"/>
    </source>
</evidence>
<keyword evidence="3" id="KW-1185">Reference proteome</keyword>
<gene>
    <name evidence="2" type="ORF">T01_3779</name>
</gene>
<reference evidence="2 3" key="1">
    <citation type="submission" date="2015-01" db="EMBL/GenBank/DDBJ databases">
        <title>Evolution of Trichinella species and genotypes.</title>
        <authorList>
            <person name="Korhonen P.K."/>
            <person name="Edoardo P."/>
            <person name="Giuseppe L.R."/>
            <person name="Gasser R.B."/>
        </authorList>
    </citation>
    <scope>NUCLEOTIDE SEQUENCE [LARGE SCALE GENOMIC DNA]</scope>
    <source>
        <strain evidence="2">ISS3</strain>
    </source>
</reference>
<dbReference type="AlphaFoldDB" id="A0A0V0YTN1"/>
<dbReference type="InParanoid" id="A0A0V0YTN1"/>